<accession>A0A0K2U7K7</accession>
<evidence type="ECO:0000313" key="1">
    <source>
        <dbReference type="EMBL" id="CDW34030.1"/>
    </source>
</evidence>
<name>A0A0K2U7K7_LEPSM</name>
<protein>
    <submittedName>
        <fullName evidence="1">Uncharacterized protein</fullName>
    </submittedName>
</protein>
<sequence length="63" mass="7271">MEIHEVKSEVGTAQYWSANRMFGFFRGRGQIDPDILVADIDDGTCKRRLQNRPLLNSESIKFL</sequence>
<reference evidence="1" key="1">
    <citation type="submission" date="2014-05" db="EMBL/GenBank/DDBJ databases">
        <authorList>
            <person name="Chronopoulou M."/>
        </authorList>
    </citation>
    <scope>NUCLEOTIDE SEQUENCE</scope>
    <source>
        <tissue evidence="1">Whole organism</tissue>
    </source>
</reference>
<organism evidence="1">
    <name type="scientific">Lepeophtheirus salmonis</name>
    <name type="common">Salmon louse</name>
    <name type="synonym">Caligus salmonis</name>
    <dbReference type="NCBI Taxonomy" id="72036"/>
    <lineage>
        <taxon>Eukaryota</taxon>
        <taxon>Metazoa</taxon>
        <taxon>Ecdysozoa</taxon>
        <taxon>Arthropoda</taxon>
        <taxon>Crustacea</taxon>
        <taxon>Multicrustacea</taxon>
        <taxon>Hexanauplia</taxon>
        <taxon>Copepoda</taxon>
        <taxon>Siphonostomatoida</taxon>
        <taxon>Caligidae</taxon>
        <taxon>Lepeophtheirus</taxon>
    </lineage>
</organism>
<dbReference type="AlphaFoldDB" id="A0A0K2U7K7"/>
<dbReference type="EMBL" id="HACA01016669">
    <property type="protein sequence ID" value="CDW34030.1"/>
    <property type="molecule type" value="Transcribed_RNA"/>
</dbReference>
<proteinExistence type="predicted"/>